<organism evidence="1 2">
    <name type="scientific">Vermiconidia calcicola</name>
    <dbReference type="NCBI Taxonomy" id="1690605"/>
    <lineage>
        <taxon>Eukaryota</taxon>
        <taxon>Fungi</taxon>
        <taxon>Dikarya</taxon>
        <taxon>Ascomycota</taxon>
        <taxon>Pezizomycotina</taxon>
        <taxon>Dothideomycetes</taxon>
        <taxon>Dothideomycetidae</taxon>
        <taxon>Mycosphaerellales</taxon>
        <taxon>Extremaceae</taxon>
        <taxon>Vermiconidia</taxon>
    </lineage>
</organism>
<reference evidence="1" key="1">
    <citation type="submission" date="2023-07" db="EMBL/GenBank/DDBJ databases">
        <title>Black Yeasts Isolated from many extreme environments.</title>
        <authorList>
            <person name="Coleine C."/>
            <person name="Stajich J.E."/>
            <person name="Selbmann L."/>
        </authorList>
    </citation>
    <scope>NUCLEOTIDE SEQUENCE</scope>
    <source>
        <strain evidence="1">CCFEE 5714</strain>
    </source>
</reference>
<keyword evidence="2" id="KW-1185">Reference proteome</keyword>
<protein>
    <submittedName>
        <fullName evidence="1">Uncharacterized protein</fullName>
    </submittedName>
</protein>
<name>A0ACC3MZT0_9PEZI</name>
<sequence>MASNGKKHARSEDTDDPALKHPDQKRAKEIDADTPYAQLVAVLEKNSADHKPRNVLHWFRSKDIRQEDNIALNAASRKAKEGSANLITMYMHSPRDLEWHGTSPARTDFILESLKILKKQLEEKNIPLAVLEAGTRKEKSKKVLQFVEEHDVSHVFANMEYEVDELRRDINLAKQVQEKKELSFEVLHDQTVVTPGELKNQAGNPMKVFTPYQKLWLSETKSNPSLFDTMPAPEANDKKAVQDLSKLFESKIPDVPESKQFASQEERERLRKLWPAGNEAGMGRLSDFLDKKVKNYAAHRSEPAWDPSSRLSPYFSSGVVSVREVLQKTKKWNGGKHFHEGDRGVDSWVREITFREFYRHMMVITPHGSMNLPQNLKFDLVEWEDDEEGWYKWCEGRTGVPWVDAGMRQINTEAYMHNRLRMMVSSYLSANLLLDYRRGERYFVEHLVDWDLSNNTNGWEPSYTVFNPISQAEKCDKHGDYIRKWVPELKDVRGKAIFAPYDRLSKEEFEKLGYPEPHVNWDATAKRAKERYKRDLHSADL</sequence>
<dbReference type="EMBL" id="JAUTXU010000112">
    <property type="protein sequence ID" value="KAK3707231.1"/>
    <property type="molecule type" value="Genomic_DNA"/>
</dbReference>
<comment type="caution">
    <text evidence="1">The sequence shown here is derived from an EMBL/GenBank/DDBJ whole genome shotgun (WGS) entry which is preliminary data.</text>
</comment>
<gene>
    <name evidence="1" type="ORF">LTR37_012231</name>
</gene>
<accession>A0ACC3MZT0</accession>
<dbReference type="Proteomes" id="UP001281147">
    <property type="component" value="Unassembled WGS sequence"/>
</dbReference>
<evidence type="ECO:0000313" key="1">
    <source>
        <dbReference type="EMBL" id="KAK3707231.1"/>
    </source>
</evidence>
<evidence type="ECO:0000313" key="2">
    <source>
        <dbReference type="Proteomes" id="UP001281147"/>
    </source>
</evidence>
<proteinExistence type="predicted"/>